<accession>A0A6J6ITK0</accession>
<sequence>MTVTFLHLFPQQLGLNGETGNLDCLVKRLQWSGIEARVVVFDGSSSIPENIDAVFIGSGTLAGALEALERLGDQQGRLRELASEGVPFFALGLGWEILGESIQLLDGKLITGSGIFPSRSVRTKERASAECFGFDDFDNLTTGYANHSAEIELFEGVHPLIQLKAGFGNSSMSFAGLRPSEGLIAGNLMASRLNGPLLPLNPHLADQFLDLVSKKSRFSYRQESKEAEKADSYATRARIELSQRLAR</sequence>
<dbReference type="PROSITE" id="PS51274">
    <property type="entry name" value="GATASE_COBBQ"/>
    <property type="match status" value="1"/>
</dbReference>
<organism evidence="3">
    <name type="scientific">freshwater metagenome</name>
    <dbReference type="NCBI Taxonomy" id="449393"/>
    <lineage>
        <taxon>unclassified sequences</taxon>
        <taxon>metagenomes</taxon>
        <taxon>ecological metagenomes</taxon>
    </lineage>
</organism>
<name>A0A6J6ITK0_9ZZZZ</name>
<gene>
    <name evidence="3" type="ORF">UFOPK2032_00371</name>
</gene>
<protein>
    <submittedName>
        <fullName evidence="3">Unannotated protein</fullName>
    </submittedName>
</protein>
<dbReference type="SUPFAM" id="SSF52317">
    <property type="entry name" value="Class I glutamine amidotransferase-like"/>
    <property type="match status" value="1"/>
</dbReference>
<dbReference type="EMBL" id="CAEZVM010000008">
    <property type="protein sequence ID" value="CAB4627738.1"/>
    <property type="molecule type" value="Genomic_DNA"/>
</dbReference>
<dbReference type="Pfam" id="PF07685">
    <property type="entry name" value="GATase_3"/>
    <property type="match status" value="1"/>
</dbReference>
<evidence type="ECO:0000256" key="1">
    <source>
        <dbReference type="ARBA" id="ARBA00022962"/>
    </source>
</evidence>
<dbReference type="AlphaFoldDB" id="A0A6J6ITK0"/>
<keyword evidence="1" id="KW-0315">Glutamine amidotransferase</keyword>
<feature type="domain" description="CobB/CobQ-like glutamine amidotransferase" evidence="2">
    <location>
        <begin position="42"/>
        <end position="192"/>
    </location>
</feature>
<dbReference type="InterPro" id="IPR011698">
    <property type="entry name" value="GATase_3"/>
</dbReference>
<evidence type="ECO:0000313" key="3">
    <source>
        <dbReference type="EMBL" id="CAB4627738.1"/>
    </source>
</evidence>
<dbReference type="GO" id="GO:0004359">
    <property type="term" value="F:glutaminase activity"/>
    <property type="evidence" value="ECO:0007669"/>
    <property type="project" value="InterPro"/>
</dbReference>
<proteinExistence type="inferred from homology"/>
<dbReference type="GO" id="GO:0071555">
    <property type="term" value="P:cell wall organization"/>
    <property type="evidence" value="ECO:0007669"/>
    <property type="project" value="InterPro"/>
</dbReference>
<dbReference type="InterPro" id="IPR043702">
    <property type="entry name" value="Lipid_II_synth_GatD"/>
</dbReference>
<reference evidence="3" key="1">
    <citation type="submission" date="2020-05" db="EMBL/GenBank/DDBJ databases">
        <authorList>
            <person name="Chiriac C."/>
            <person name="Salcher M."/>
            <person name="Ghai R."/>
            <person name="Kavagutti S V."/>
        </authorList>
    </citation>
    <scope>NUCLEOTIDE SEQUENCE</scope>
</reference>
<dbReference type="HAMAP" id="MF_02213">
    <property type="entry name" value="Lipid_II_synth_GatD"/>
    <property type="match status" value="1"/>
</dbReference>
<evidence type="ECO:0000259" key="2">
    <source>
        <dbReference type="Pfam" id="PF07685"/>
    </source>
</evidence>
<dbReference type="InterPro" id="IPR029062">
    <property type="entry name" value="Class_I_gatase-like"/>
</dbReference>